<reference evidence="4 5" key="1">
    <citation type="submission" date="2016-10" db="EMBL/GenBank/DDBJ databases">
        <authorList>
            <person name="de Groot N.N."/>
        </authorList>
    </citation>
    <scope>NUCLEOTIDE SEQUENCE [LARGE SCALE GENOMIC DNA]</scope>
    <source>
        <strain evidence="4 5">CPCC 202699</strain>
    </source>
</reference>
<dbReference type="PROSITE" id="PS51755">
    <property type="entry name" value="OMPR_PHOB"/>
    <property type="match status" value="1"/>
</dbReference>
<dbReference type="Proteomes" id="UP000199515">
    <property type="component" value="Unassembled WGS sequence"/>
</dbReference>
<dbReference type="GO" id="GO:0003677">
    <property type="term" value="F:DNA binding"/>
    <property type="evidence" value="ECO:0007669"/>
    <property type="project" value="UniProtKB-UniRule"/>
</dbReference>
<dbReference type="SMART" id="SM00862">
    <property type="entry name" value="Trans_reg_C"/>
    <property type="match status" value="1"/>
</dbReference>
<dbReference type="Pfam" id="PF00486">
    <property type="entry name" value="Trans_reg_C"/>
    <property type="match status" value="1"/>
</dbReference>
<dbReference type="GO" id="GO:0000160">
    <property type="term" value="P:phosphorelay signal transduction system"/>
    <property type="evidence" value="ECO:0007669"/>
    <property type="project" value="InterPro"/>
</dbReference>
<name>A0A1H3CNU4_9PSEU</name>
<proteinExistence type="predicted"/>
<feature type="domain" description="OmpR/PhoB-type" evidence="3">
    <location>
        <begin position="1"/>
        <end position="93"/>
    </location>
</feature>
<evidence type="ECO:0000256" key="2">
    <source>
        <dbReference type="PROSITE-ProRule" id="PRU01091"/>
    </source>
</evidence>
<dbReference type="GO" id="GO:0006355">
    <property type="term" value="P:regulation of DNA-templated transcription"/>
    <property type="evidence" value="ECO:0007669"/>
    <property type="project" value="InterPro"/>
</dbReference>
<evidence type="ECO:0000313" key="4">
    <source>
        <dbReference type="EMBL" id="SDX55710.1"/>
    </source>
</evidence>
<dbReference type="AlphaFoldDB" id="A0A1H3CNU4"/>
<sequence length="93" mass="10022">MLVRIGDLDLDTARKRVRRGGVMLYLAAAEFAVLELLVVRAGQAVSHAEFVECCWDELSESAEVDAVIAQLRRKLGPPIIIGTAPAGGYIIEG</sequence>
<keyword evidence="5" id="KW-1185">Reference proteome</keyword>
<evidence type="ECO:0000259" key="3">
    <source>
        <dbReference type="PROSITE" id="PS51755"/>
    </source>
</evidence>
<organism evidence="4 5">
    <name type="scientific">Amycolatopsis xylanica</name>
    <dbReference type="NCBI Taxonomy" id="589385"/>
    <lineage>
        <taxon>Bacteria</taxon>
        <taxon>Bacillati</taxon>
        <taxon>Actinomycetota</taxon>
        <taxon>Actinomycetes</taxon>
        <taxon>Pseudonocardiales</taxon>
        <taxon>Pseudonocardiaceae</taxon>
        <taxon>Amycolatopsis</taxon>
    </lineage>
</organism>
<dbReference type="InterPro" id="IPR001867">
    <property type="entry name" value="OmpR/PhoB-type_DNA-bd"/>
</dbReference>
<dbReference type="InterPro" id="IPR016032">
    <property type="entry name" value="Sig_transdc_resp-reg_C-effctor"/>
</dbReference>
<dbReference type="InterPro" id="IPR036388">
    <property type="entry name" value="WH-like_DNA-bd_sf"/>
</dbReference>
<gene>
    <name evidence="4" type="ORF">SAMN05421504_10396</name>
</gene>
<evidence type="ECO:0000313" key="5">
    <source>
        <dbReference type="Proteomes" id="UP000199515"/>
    </source>
</evidence>
<dbReference type="RefSeq" id="WP_091289223.1">
    <property type="nucleotide sequence ID" value="NZ_FNON01000003.1"/>
</dbReference>
<dbReference type="SUPFAM" id="SSF46894">
    <property type="entry name" value="C-terminal effector domain of the bipartite response regulators"/>
    <property type="match status" value="1"/>
</dbReference>
<dbReference type="Gene3D" id="1.10.10.10">
    <property type="entry name" value="Winged helix-like DNA-binding domain superfamily/Winged helix DNA-binding domain"/>
    <property type="match status" value="1"/>
</dbReference>
<keyword evidence="1 2" id="KW-0238">DNA-binding</keyword>
<accession>A0A1H3CNU4</accession>
<dbReference type="CDD" id="cd00383">
    <property type="entry name" value="trans_reg_C"/>
    <property type="match status" value="1"/>
</dbReference>
<dbReference type="STRING" id="589385.SAMN05421504_10396"/>
<evidence type="ECO:0000256" key="1">
    <source>
        <dbReference type="ARBA" id="ARBA00023125"/>
    </source>
</evidence>
<protein>
    <submittedName>
        <fullName evidence="4">Two-component system, OmpR family, copper resistance phosphate regulon response regulator CusR</fullName>
    </submittedName>
</protein>
<dbReference type="EMBL" id="FNON01000003">
    <property type="protein sequence ID" value="SDX55710.1"/>
    <property type="molecule type" value="Genomic_DNA"/>
</dbReference>
<feature type="DNA-binding region" description="OmpR/PhoB-type" evidence="2">
    <location>
        <begin position="1"/>
        <end position="93"/>
    </location>
</feature>